<dbReference type="SMART" id="SM00235">
    <property type="entry name" value="ZnMc"/>
    <property type="match status" value="1"/>
</dbReference>
<reference evidence="5 6" key="1">
    <citation type="submission" date="2020-02" db="EMBL/GenBank/DDBJ databases">
        <authorList>
            <person name="Kim M.K."/>
        </authorList>
    </citation>
    <scope>NUCLEOTIDE SEQUENCE [LARGE SCALE GENOMIC DNA]</scope>
    <source>
        <strain evidence="5 6">17J57-3</strain>
    </source>
</reference>
<dbReference type="GO" id="GO:0008237">
    <property type="term" value="F:metallopeptidase activity"/>
    <property type="evidence" value="ECO:0007669"/>
    <property type="project" value="InterPro"/>
</dbReference>
<comment type="similarity">
    <text evidence="2">Belongs to the peptidase M10B family.</text>
</comment>
<dbReference type="PANTHER" id="PTHR38340:SF1">
    <property type="entry name" value="S-LAYER PROTEIN"/>
    <property type="match status" value="1"/>
</dbReference>
<dbReference type="SUPFAM" id="SSF51120">
    <property type="entry name" value="beta-Roll"/>
    <property type="match status" value="2"/>
</dbReference>
<evidence type="ECO:0000259" key="4">
    <source>
        <dbReference type="SMART" id="SM00235"/>
    </source>
</evidence>
<dbReference type="RefSeq" id="WP_163960616.1">
    <property type="nucleotide sequence ID" value="NZ_JAAIVB010000011.1"/>
</dbReference>
<feature type="domain" description="Peptidase metallopeptidase" evidence="4">
    <location>
        <begin position="322"/>
        <end position="510"/>
    </location>
</feature>
<dbReference type="InterPro" id="IPR006026">
    <property type="entry name" value="Peptidase_Metallo"/>
</dbReference>
<dbReference type="Pfam" id="PF05572">
    <property type="entry name" value="Peptidase_M43"/>
    <property type="match status" value="1"/>
</dbReference>
<gene>
    <name evidence="5" type="ORF">G3574_03395</name>
</gene>
<dbReference type="InterPro" id="IPR018511">
    <property type="entry name" value="Hemolysin-typ_Ca-bd_CS"/>
</dbReference>
<dbReference type="PROSITE" id="PS00330">
    <property type="entry name" value="HEMOLYSIN_CALCIUM"/>
    <property type="match status" value="1"/>
</dbReference>
<dbReference type="GO" id="GO:0005509">
    <property type="term" value="F:calcium ion binding"/>
    <property type="evidence" value="ECO:0007669"/>
    <property type="project" value="InterPro"/>
</dbReference>
<dbReference type="Pfam" id="PF00353">
    <property type="entry name" value="HemolysinCabind"/>
    <property type="match status" value="10"/>
</dbReference>
<keyword evidence="6" id="KW-1185">Reference proteome</keyword>
<dbReference type="GO" id="GO:0006508">
    <property type="term" value="P:proteolysis"/>
    <property type="evidence" value="ECO:0007669"/>
    <property type="project" value="InterPro"/>
</dbReference>
<name>A0A6B3SGX8_9BURK</name>
<dbReference type="InterPro" id="IPR008754">
    <property type="entry name" value="Peptidase_M43"/>
</dbReference>
<dbReference type="PRINTS" id="PR00313">
    <property type="entry name" value="CABNDNGRPT"/>
</dbReference>
<evidence type="ECO:0000313" key="5">
    <source>
        <dbReference type="EMBL" id="NEX60114.1"/>
    </source>
</evidence>
<comment type="subcellular location">
    <subcellularLocation>
        <location evidence="1">Secreted</location>
    </subcellularLocation>
</comment>
<dbReference type="Gene3D" id="3.40.390.10">
    <property type="entry name" value="Collagenase (Catalytic Domain)"/>
    <property type="match status" value="1"/>
</dbReference>
<dbReference type="InterPro" id="IPR025282">
    <property type="entry name" value="DUF4214"/>
</dbReference>
<dbReference type="InterPro" id="IPR001343">
    <property type="entry name" value="Hemolysn_Ca-bd"/>
</dbReference>
<dbReference type="EMBL" id="JAAIVB010000011">
    <property type="protein sequence ID" value="NEX60114.1"/>
    <property type="molecule type" value="Genomic_DNA"/>
</dbReference>
<dbReference type="InterPro" id="IPR011049">
    <property type="entry name" value="Serralysin-like_metalloprot_C"/>
</dbReference>
<protein>
    <submittedName>
        <fullName evidence="5">DUF4214 domain-containing protein</fullName>
    </submittedName>
</protein>
<evidence type="ECO:0000256" key="3">
    <source>
        <dbReference type="ARBA" id="ARBA00022525"/>
    </source>
</evidence>
<evidence type="ECO:0000313" key="6">
    <source>
        <dbReference type="Proteomes" id="UP000482155"/>
    </source>
</evidence>
<organism evidence="5 6">
    <name type="scientific">Noviherbaspirillum galbum</name>
    <dbReference type="NCBI Taxonomy" id="2709383"/>
    <lineage>
        <taxon>Bacteria</taxon>
        <taxon>Pseudomonadati</taxon>
        <taxon>Pseudomonadota</taxon>
        <taxon>Betaproteobacteria</taxon>
        <taxon>Burkholderiales</taxon>
        <taxon>Oxalobacteraceae</taxon>
        <taxon>Noviherbaspirillum</taxon>
    </lineage>
</organism>
<dbReference type="PANTHER" id="PTHR38340">
    <property type="entry name" value="S-LAYER PROTEIN"/>
    <property type="match status" value="1"/>
</dbReference>
<keyword evidence="3" id="KW-0964">Secreted</keyword>
<comment type="caution">
    <text evidence="5">The sequence shown here is derived from an EMBL/GenBank/DDBJ whole genome shotgun (WGS) entry which is preliminary data.</text>
</comment>
<dbReference type="SUPFAM" id="SSF55486">
    <property type="entry name" value="Metalloproteases ('zincins'), catalytic domain"/>
    <property type="match status" value="1"/>
</dbReference>
<dbReference type="InterPro" id="IPR034033">
    <property type="entry name" value="Serralysin-like"/>
</dbReference>
<accession>A0A6B3SGX8</accession>
<evidence type="ECO:0000256" key="2">
    <source>
        <dbReference type="ARBA" id="ARBA00009490"/>
    </source>
</evidence>
<dbReference type="CDD" id="cd04277">
    <property type="entry name" value="ZnMc_serralysin_like"/>
    <property type="match status" value="1"/>
</dbReference>
<dbReference type="Gene3D" id="2.150.10.10">
    <property type="entry name" value="Serralysin-like metalloprotease, C-terminal"/>
    <property type="match status" value="2"/>
</dbReference>
<sequence>MLVKGTTLTDTLYDTAEDDLIQGFEGNDNLYSLYGTDTIYGGSGDDVITIYYQAKGGKAYGEDGDDKLSAYSGSKIVLDGGAGNDTLYVGDKVTDATLLGGDGNDTLNATVATGNILDGGAGNDKLYSYNTATQSTMYGGDGDDYLSATSGTGNKLYGGAGNDTLYVSTGSGNLLDGGAGNDDLHIYGTATQSTLLGGEGDDVLTATSGSGNILDGGPGNDKLYGGPNGDTLLGGPGDDIFYGGTNGSIMDGGTGSNKLYGGTGDDTYLIHSLYDYIYDQGGNNKGTVYVDFYKTSPQVQNWTWAPGVQKLPYWIDSITDAGAPRIPTILGSSKTYYFAFPTTAPSYKTGADATTFVAFTETEKALARTALTYISTVLDLKFVETTTTDALNTILFSNSTQTISNGHASYPSEGFDGDDVALATTTANLTSPIDGTYTALTMIHELGHALGLKHTFLHNTATGGDEPGPALPSAEDSSKWSVMSYISFKENYHLKYSPFDIAALQYIYGPSHQDTSDSIYQLSTTTTNMIWDGGGHDKIDGTALTQPLTLYLTPGYWGYIGAKSDLMSSPGQVTVNFGTLIEDAAGGAGNDTITGNAADNTLSGNGGNDLLIGGAGNDLLDGGTGINMAGFSGLAADYVITKTANGFNVKDAKGTDGTDTLANIQRLQFSDKNIALDTADNAGKVYRLYQAAFNRKPDVAGLGWQLKAMDMGTPLSQLAQNFMSSTEFKTLYGDNPTTSKFVTLLYNNVLHRAPQQFETDFWTNIVDKGAPVKQSPATVMVSFSESPENQAQIVGSIQNGIEYQYYA</sequence>
<dbReference type="Gene3D" id="2.160.20.160">
    <property type="match status" value="1"/>
</dbReference>
<dbReference type="GO" id="GO:0005615">
    <property type="term" value="C:extracellular space"/>
    <property type="evidence" value="ECO:0007669"/>
    <property type="project" value="InterPro"/>
</dbReference>
<dbReference type="AlphaFoldDB" id="A0A6B3SGX8"/>
<evidence type="ECO:0000256" key="1">
    <source>
        <dbReference type="ARBA" id="ARBA00004613"/>
    </source>
</evidence>
<dbReference type="InterPro" id="IPR024079">
    <property type="entry name" value="MetalloPept_cat_dom_sf"/>
</dbReference>
<dbReference type="Pfam" id="PF13946">
    <property type="entry name" value="DUF4214"/>
    <property type="match status" value="1"/>
</dbReference>
<proteinExistence type="inferred from homology"/>
<dbReference type="Proteomes" id="UP000482155">
    <property type="component" value="Unassembled WGS sequence"/>
</dbReference>
<dbReference type="GO" id="GO:0008270">
    <property type="term" value="F:zinc ion binding"/>
    <property type="evidence" value="ECO:0007669"/>
    <property type="project" value="InterPro"/>
</dbReference>
<dbReference type="InterPro" id="IPR050557">
    <property type="entry name" value="RTX_toxin/Mannuronan_C5-epim"/>
</dbReference>